<dbReference type="InterPro" id="IPR029045">
    <property type="entry name" value="ClpP/crotonase-like_dom_sf"/>
</dbReference>
<organism evidence="2 3">
    <name type="scientific">Pholiota conissans</name>
    <dbReference type="NCBI Taxonomy" id="109636"/>
    <lineage>
        <taxon>Eukaryota</taxon>
        <taxon>Fungi</taxon>
        <taxon>Dikarya</taxon>
        <taxon>Basidiomycota</taxon>
        <taxon>Agaricomycotina</taxon>
        <taxon>Agaricomycetes</taxon>
        <taxon>Agaricomycetidae</taxon>
        <taxon>Agaricales</taxon>
        <taxon>Agaricineae</taxon>
        <taxon>Strophariaceae</taxon>
        <taxon>Pholiota</taxon>
    </lineage>
</organism>
<keyword evidence="3" id="KW-1185">Reference proteome</keyword>
<dbReference type="GO" id="GO:0006508">
    <property type="term" value="P:proteolysis"/>
    <property type="evidence" value="ECO:0007669"/>
    <property type="project" value="InterPro"/>
</dbReference>
<dbReference type="SUPFAM" id="SSF52096">
    <property type="entry name" value="ClpP/crotonase"/>
    <property type="match status" value="1"/>
</dbReference>
<dbReference type="Gene3D" id="3.90.226.10">
    <property type="entry name" value="2-enoyl-CoA Hydratase, Chain A, domain 1"/>
    <property type="match status" value="1"/>
</dbReference>
<comment type="caution">
    <text evidence="2">The sequence shown here is derived from an EMBL/GenBank/DDBJ whole genome shotgun (WGS) entry which is preliminary data.</text>
</comment>
<dbReference type="PANTHER" id="PTHR37049">
    <property type="entry name" value="PEPTIDASE S41 FAMILY PROTEIN"/>
    <property type="match status" value="1"/>
</dbReference>
<dbReference type="EMBL" id="MU155206">
    <property type="protein sequence ID" value="KAF9479788.1"/>
    <property type="molecule type" value="Genomic_DNA"/>
</dbReference>
<reference evidence="2" key="1">
    <citation type="submission" date="2020-11" db="EMBL/GenBank/DDBJ databases">
        <authorList>
            <consortium name="DOE Joint Genome Institute"/>
            <person name="Ahrendt S."/>
            <person name="Riley R."/>
            <person name="Andreopoulos W."/>
            <person name="Labutti K."/>
            <person name="Pangilinan J."/>
            <person name="Ruiz-Duenas F.J."/>
            <person name="Barrasa J.M."/>
            <person name="Sanchez-Garcia M."/>
            <person name="Camarero S."/>
            <person name="Miyauchi S."/>
            <person name="Serrano A."/>
            <person name="Linde D."/>
            <person name="Babiker R."/>
            <person name="Drula E."/>
            <person name="Ayuso-Fernandez I."/>
            <person name="Pacheco R."/>
            <person name="Padilla G."/>
            <person name="Ferreira P."/>
            <person name="Barriuso J."/>
            <person name="Kellner H."/>
            <person name="Castanera R."/>
            <person name="Alfaro M."/>
            <person name="Ramirez L."/>
            <person name="Pisabarro A.G."/>
            <person name="Kuo A."/>
            <person name="Tritt A."/>
            <person name="Lipzen A."/>
            <person name="He G."/>
            <person name="Yan M."/>
            <person name="Ng V."/>
            <person name="Cullen D."/>
            <person name="Martin F."/>
            <person name="Rosso M.-N."/>
            <person name="Henrissat B."/>
            <person name="Hibbett D."/>
            <person name="Martinez A.T."/>
            <person name="Grigoriev I.V."/>
        </authorList>
    </citation>
    <scope>NUCLEOTIDE SEQUENCE</scope>
    <source>
        <strain evidence="2">CIRM-BRFM 674</strain>
    </source>
</reference>
<proteinExistence type="predicted"/>
<gene>
    <name evidence="2" type="ORF">BDN70DRAFT_806502</name>
</gene>
<dbReference type="OrthoDB" id="27214at2759"/>
<dbReference type="Pfam" id="PF03572">
    <property type="entry name" value="Peptidase_S41"/>
    <property type="match status" value="1"/>
</dbReference>
<evidence type="ECO:0000313" key="2">
    <source>
        <dbReference type="EMBL" id="KAF9479788.1"/>
    </source>
</evidence>
<evidence type="ECO:0000313" key="3">
    <source>
        <dbReference type="Proteomes" id="UP000807469"/>
    </source>
</evidence>
<dbReference type="Proteomes" id="UP000807469">
    <property type="component" value="Unassembled WGS sequence"/>
</dbReference>
<evidence type="ECO:0000259" key="1">
    <source>
        <dbReference type="Pfam" id="PF03572"/>
    </source>
</evidence>
<name>A0A9P5Z321_9AGAR</name>
<dbReference type="GO" id="GO:0008236">
    <property type="term" value="F:serine-type peptidase activity"/>
    <property type="evidence" value="ECO:0007669"/>
    <property type="project" value="InterPro"/>
</dbReference>
<dbReference type="InterPro" id="IPR052766">
    <property type="entry name" value="S41A_metabolite_peptidase"/>
</dbReference>
<feature type="domain" description="Tail specific protease" evidence="1">
    <location>
        <begin position="350"/>
        <end position="534"/>
    </location>
</feature>
<accession>A0A9P5Z321</accession>
<sequence>MSTRAPDPCAAIGGKKWVSPKEVRACFNSYKVDGATRSNILDVAEKTSAFHTSVNYQLSAPAPFSDIHENLLQDISRMRRESYASEYEFHIDISRTFKRLNDGHCVWVNYCYVSLFVNYLPTPLSLLTAADGTQSVHISPEAFSVASAEFPDQIDLWQNSLPGPLKGKLESFSGAKVLLINGKVPFEAVNDNAAIAGSYQALSARQSGYFSSYRVAGGAWGYLLGQFAQQSLPLDDHAILTVQRANHTIPETIILPYRSRIGSTAVPFTDTASWRTNNCRALDDTNGIDYYSATKPEGRVKPAERRHLMNEALDVSPFTNIALPGPLVPGLVAIGGSDAAAKFYLAKDGKTGVLALGSFSDSDYYGFLNGLLTGLQTLKSAGATQLIVDVTNNGGGYICAAHWLHRIIAGPKSTTVPQAGFDTTSRDGPLAQLIVKSIVYNKTDPDNFLLYNPINRRDAKENFFAADNDWLQPPVPLVINGRRDAFSQRQCQPEGFPGDPPAEALFDTKKVAIVSNGRCASSCSLFSIAMAKLEGSKTVAVGGKKDVKQRYCGTIGGQSTDFATIDSEIKTAGLKNHILSPPDLNVNGVLGITWRLAFGVDKPNEPAEWQEHAADLNLPLSASLSNNPVAIWEEVARRLF</sequence>
<protein>
    <recommendedName>
        <fullName evidence="1">Tail specific protease domain-containing protein</fullName>
    </recommendedName>
</protein>
<dbReference type="InterPro" id="IPR005151">
    <property type="entry name" value="Tail-specific_protease"/>
</dbReference>
<dbReference type="AlphaFoldDB" id="A0A9P5Z321"/>
<dbReference type="PANTHER" id="PTHR37049:SF4">
    <property type="entry name" value="RHODANESE DOMAIN-CONTAINING PROTEIN"/>
    <property type="match status" value="1"/>
</dbReference>